<dbReference type="EMBL" id="JENY01000012">
    <property type="protein sequence ID" value="EXL08734.1"/>
    <property type="molecule type" value="Genomic_DNA"/>
</dbReference>
<feature type="transmembrane region" description="Helical" evidence="1">
    <location>
        <begin position="62"/>
        <end position="81"/>
    </location>
</feature>
<dbReference type="AlphaFoldDB" id="A0A011TAS1"/>
<name>A0A011TAS1_9HYPH</name>
<dbReference type="PATRIC" id="fig|69279.3.peg.2099"/>
<keyword evidence="1" id="KW-0472">Membrane</keyword>
<sequence>MSVSRYRLTPIGWIGAALFVLPTPIAAWEYYGAINGFANRGDYQRALEKIEGSIAVPEFSPMLFTALATASLVGMVMLLVGREIETIS</sequence>
<proteinExistence type="predicted"/>
<evidence type="ECO:0000313" key="2">
    <source>
        <dbReference type="EMBL" id="EXL08734.1"/>
    </source>
</evidence>
<keyword evidence="1" id="KW-1133">Transmembrane helix</keyword>
<keyword evidence="1" id="KW-0812">Transmembrane</keyword>
<dbReference type="HOGENOM" id="CLU_2462399_0_0_5"/>
<evidence type="ECO:0000313" key="3">
    <source>
        <dbReference type="Proteomes" id="UP000019849"/>
    </source>
</evidence>
<dbReference type="STRING" id="69279.BG36_03480"/>
<accession>A0A011TAS1</accession>
<dbReference type="Proteomes" id="UP000019849">
    <property type="component" value="Unassembled WGS sequence"/>
</dbReference>
<gene>
    <name evidence="2" type="ORF">BG36_03480</name>
</gene>
<evidence type="ECO:0000256" key="1">
    <source>
        <dbReference type="SAM" id="Phobius"/>
    </source>
</evidence>
<protein>
    <submittedName>
        <fullName evidence="2">Uncharacterized protein</fullName>
    </submittedName>
</protein>
<organism evidence="2 3">
    <name type="scientific">Aquamicrobium defluvii</name>
    <dbReference type="NCBI Taxonomy" id="69279"/>
    <lineage>
        <taxon>Bacteria</taxon>
        <taxon>Pseudomonadati</taxon>
        <taxon>Pseudomonadota</taxon>
        <taxon>Alphaproteobacteria</taxon>
        <taxon>Hyphomicrobiales</taxon>
        <taxon>Phyllobacteriaceae</taxon>
        <taxon>Aquamicrobium</taxon>
    </lineage>
</organism>
<comment type="caution">
    <text evidence="2">The sequence shown here is derived from an EMBL/GenBank/DDBJ whole genome shotgun (WGS) entry which is preliminary data.</text>
</comment>
<reference evidence="2 3" key="1">
    <citation type="submission" date="2014-02" db="EMBL/GenBank/DDBJ databases">
        <title>Aquamicrobium defluvii Genome sequencing.</title>
        <authorList>
            <person name="Wang X."/>
        </authorList>
    </citation>
    <scope>NUCLEOTIDE SEQUENCE [LARGE SCALE GENOMIC DNA]</scope>
    <source>
        <strain evidence="2 3">W13Z1</strain>
    </source>
</reference>
<dbReference type="RefSeq" id="WP_035026278.1">
    <property type="nucleotide sequence ID" value="NZ_KK073886.1"/>
</dbReference>